<reference evidence="4" key="1">
    <citation type="submission" date="2023-07" db="EMBL/GenBank/DDBJ databases">
        <title>30 novel species of actinomycetes from the DSMZ collection.</title>
        <authorList>
            <person name="Nouioui I."/>
        </authorList>
    </citation>
    <scope>NUCLEOTIDE SEQUENCE [LARGE SCALE GENOMIC DNA]</scope>
    <source>
        <strain evidence="4">DSM 42041</strain>
    </source>
</reference>
<feature type="signal peptide" evidence="2">
    <location>
        <begin position="1"/>
        <end position="32"/>
    </location>
</feature>
<organism evidence="3 4">
    <name type="scientific">Streptomyces hazeniae</name>
    <dbReference type="NCBI Taxonomy" id="3075538"/>
    <lineage>
        <taxon>Bacteria</taxon>
        <taxon>Bacillati</taxon>
        <taxon>Actinomycetota</taxon>
        <taxon>Actinomycetes</taxon>
        <taxon>Kitasatosporales</taxon>
        <taxon>Streptomycetaceae</taxon>
        <taxon>Streptomyces</taxon>
    </lineage>
</organism>
<proteinExistence type="predicted"/>
<gene>
    <name evidence="3" type="ORF">RM572_08375</name>
</gene>
<keyword evidence="2" id="KW-0732">Signal</keyword>
<accession>A0ABU2NRD0</accession>
<dbReference type="RefSeq" id="WP_311672619.1">
    <property type="nucleotide sequence ID" value="NZ_JAVREQ010000005.1"/>
</dbReference>
<feature type="region of interest" description="Disordered" evidence="1">
    <location>
        <begin position="59"/>
        <end position="166"/>
    </location>
</feature>
<name>A0ABU2NRD0_9ACTN</name>
<dbReference type="Proteomes" id="UP001183414">
    <property type="component" value="Unassembled WGS sequence"/>
</dbReference>
<dbReference type="EMBL" id="JAVREQ010000005">
    <property type="protein sequence ID" value="MDT0378788.1"/>
    <property type="molecule type" value="Genomic_DNA"/>
</dbReference>
<evidence type="ECO:0000313" key="4">
    <source>
        <dbReference type="Proteomes" id="UP001183414"/>
    </source>
</evidence>
<feature type="chain" id="PRO_5045291853" evidence="2">
    <location>
        <begin position="33"/>
        <end position="195"/>
    </location>
</feature>
<protein>
    <submittedName>
        <fullName evidence="3">Uncharacterized protein</fullName>
    </submittedName>
</protein>
<evidence type="ECO:0000313" key="3">
    <source>
        <dbReference type="EMBL" id="MDT0378788.1"/>
    </source>
</evidence>
<feature type="compositionally biased region" description="Pro residues" evidence="1">
    <location>
        <begin position="95"/>
        <end position="113"/>
    </location>
</feature>
<feature type="compositionally biased region" description="Pro residues" evidence="1">
    <location>
        <begin position="121"/>
        <end position="148"/>
    </location>
</feature>
<dbReference type="PRINTS" id="PR01217">
    <property type="entry name" value="PRICHEXTENSN"/>
</dbReference>
<keyword evidence="4" id="KW-1185">Reference proteome</keyword>
<comment type="caution">
    <text evidence="3">The sequence shown here is derived from an EMBL/GenBank/DDBJ whole genome shotgun (WGS) entry which is preliminary data.</text>
</comment>
<evidence type="ECO:0000256" key="2">
    <source>
        <dbReference type="SAM" id="SignalP"/>
    </source>
</evidence>
<sequence length="195" mass="19550">MTTPTWAWIHKTTAAAVCALAALTLPPSSASADPLPVPSVRVRIDPTAGVEVDVRGPGVDVGTTVRPPAVGGCGSRVEAGAAPPGVRVRVSGPGCAPPPPPPPPVPAPVPEPEPVVREPEPTPPPPPPPRPTPPASPTPEPSRTPDPPLAGAAQATAPRQEPSGEMSMVTRTLLIIAPAVLAAAALRPRSSASSR</sequence>
<evidence type="ECO:0000256" key="1">
    <source>
        <dbReference type="SAM" id="MobiDB-lite"/>
    </source>
</evidence>